<feature type="region of interest" description="Disordered" evidence="2">
    <location>
        <begin position="118"/>
        <end position="278"/>
    </location>
</feature>
<dbReference type="InterPro" id="IPR044820">
    <property type="entry name" value="AGD14-like"/>
</dbReference>
<feature type="compositionally biased region" description="Polar residues" evidence="2">
    <location>
        <begin position="555"/>
        <end position="572"/>
    </location>
</feature>
<dbReference type="InterPro" id="IPR038508">
    <property type="entry name" value="ArfGAP_dom_sf"/>
</dbReference>
<dbReference type="SMART" id="SM00105">
    <property type="entry name" value="ArfGap"/>
    <property type="match status" value="1"/>
</dbReference>
<proteinExistence type="predicted"/>
<evidence type="ECO:0000256" key="2">
    <source>
        <dbReference type="SAM" id="MobiDB-lite"/>
    </source>
</evidence>
<dbReference type="AlphaFoldDB" id="A0AAD1U7P1"/>
<keyword evidence="5" id="KW-1185">Reference proteome</keyword>
<protein>
    <recommendedName>
        <fullName evidence="3">Arf-GAP domain-containing protein</fullName>
    </recommendedName>
</protein>
<dbReference type="Pfam" id="PF01412">
    <property type="entry name" value="ArfGap"/>
    <property type="match status" value="1"/>
</dbReference>
<organism evidence="4 5">
    <name type="scientific">Euplotes crassus</name>
    <dbReference type="NCBI Taxonomy" id="5936"/>
    <lineage>
        <taxon>Eukaryota</taxon>
        <taxon>Sar</taxon>
        <taxon>Alveolata</taxon>
        <taxon>Ciliophora</taxon>
        <taxon>Intramacronucleata</taxon>
        <taxon>Spirotrichea</taxon>
        <taxon>Hypotrichia</taxon>
        <taxon>Euplotida</taxon>
        <taxon>Euplotidae</taxon>
        <taxon>Moneuplotes</taxon>
    </lineage>
</organism>
<dbReference type="GO" id="GO:0008270">
    <property type="term" value="F:zinc ion binding"/>
    <property type="evidence" value="ECO:0007669"/>
    <property type="project" value="UniProtKB-KW"/>
</dbReference>
<gene>
    <name evidence="4" type="ORF">ECRASSUSDP1_LOCUS4819</name>
</gene>
<feature type="compositionally biased region" description="Low complexity" evidence="2">
    <location>
        <begin position="226"/>
        <end position="245"/>
    </location>
</feature>
<dbReference type="InterPro" id="IPR037278">
    <property type="entry name" value="ARFGAP/RecO"/>
</dbReference>
<feature type="compositionally biased region" description="Polar residues" evidence="2">
    <location>
        <begin position="460"/>
        <end position="507"/>
    </location>
</feature>
<dbReference type="InterPro" id="IPR001164">
    <property type="entry name" value="ArfGAP_dom"/>
</dbReference>
<feature type="region of interest" description="Disordered" evidence="2">
    <location>
        <begin position="319"/>
        <end position="356"/>
    </location>
</feature>
<keyword evidence="1" id="KW-0479">Metal-binding</keyword>
<feature type="compositionally biased region" description="Acidic residues" evidence="2">
    <location>
        <begin position="159"/>
        <end position="170"/>
    </location>
</feature>
<keyword evidence="1" id="KW-0863">Zinc-finger</keyword>
<dbReference type="Gene3D" id="1.10.220.150">
    <property type="entry name" value="Arf GTPase activating protein"/>
    <property type="match status" value="1"/>
</dbReference>
<comment type="caution">
    <text evidence="4">The sequence shown here is derived from an EMBL/GenBank/DDBJ whole genome shotgun (WGS) entry which is preliminary data.</text>
</comment>
<feature type="domain" description="Arf-GAP" evidence="3">
    <location>
        <begin position="5"/>
        <end position="123"/>
    </location>
</feature>
<feature type="compositionally biased region" description="Polar residues" evidence="2">
    <location>
        <begin position="319"/>
        <end position="347"/>
    </location>
</feature>
<feature type="compositionally biased region" description="Basic residues" evidence="2">
    <location>
        <begin position="135"/>
        <end position="156"/>
    </location>
</feature>
<dbReference type="PANTHER" id="PTHR46085">
    <property type="entry name" value="ARFGAP/RECO-RELATED"/>
    <property type="match status" value="1"/>
</dbReference>
<sequence>MTDYNKKINDLRKIPENKSCFDCGEKGVNYVVLDFGVFVCNTCSGIHRELTHKVKGIGMSNFNEKDFDKIQKWGNSKAEDYWMAGHNSTLFPIPERRDLTKMKEFMRMKYVQKRFLEDEDNSDDSDEDSEEETKKKHKKKKKAKKAKKSKKKKKKQTSSEDDSDDDESEQEEHKQEKPAPTKKKVGFKTAPKGTAKAAKAKVSNRAAPKPSVEQPKEDLLDILDFGPESAPPAASASSGGDSGWATFESGTQQEPTKAQESNDLWGAFDTPTQKEKSANDLVSSLGDLYGQAAKTQQQQMNPFGAFGMQNMPQSVPQTMQQRAPQGPAPTNSFGMGTTQPQTTSASGSMPGAGTQADPFMSAMQEEQKLQYEQMQKAQAAKLAQQTAAQANGSNAGVTPNMFFQQMFQMMGNQGGQNQQQNAMMLAAMQSMMQQMSVGNQGGDTNAESKTASAPAPAPQRDTSNGAFKSLFNNAATSATTGARHSDITGSTSSHSFNSFDQAPSSMPGSARDHEPSNPFSNFGSAPEPPAPAQPPTQSDDIFNGGFSNSGWSGGQTTPAQPAPSNNPFDMFK</sequence>
<evidence type="ECO:0000259" key="3">
    <source>
        <dbReference type="PROSITE" id="PS50115"/>
    </source>
</evidence>
<reference evidence="4" key="1">
    <citation type="submission" date="2023-07" db="EMBL/GenBank/DDBJ databases">
        <authorList>
            <consortium name="AG Swart"/>
            <person name="Singh M."/>
            <person name="Singh A."/>
            <person name="Seah K."/>
            <person name="Emmerich C."/>
        </authorList>
    </citation>
    <scope>NUCLEOTIDE SEQUENCE</scope>
    <source>
        <strain evidence="4">DP1</strain>
    </source>
</reference>
<dbReference type="EMBL" id="CAMPGE010004633">
    <property type="protein sequence ID" value="CAI2363483.1"/>
    <property type="molecule type" value="Genomic_DNA"/>
</dbReference>
<dbReference type="PROSITE" id="PS50115">
    <property type="entry name" value="ARFGAP"/>
    <property type="match status" value="1"/>
</dbReference>
<feature type="compositionally biased region" description="Acidic residues" evidence="2">
    <location>
        <begin position="118"/>
        <end position="131"/>
    </location>
</feature>
<keyword evidence="1" id="KW-0862">Zinc</keyword>
<dbReference type="PRINTS" id="PR00405">
    <property type="entry name" value="REVINTRACTNG"/>
</dbReference>
<evidence type="ECO:0000313" key="5">
    <source>
        <dbReference type="Proteomes" id="UP001295684"/>
    </source>
</evidence>
<evidence type="ECO:0000256" key="1">
    <source>
        <dbReference type="PROSITE-ProRule" id="PRU00288"/>
    </source>
</evidence>
<name>A0AAD1U7P1_EUPCR</name>
<feature type="compositionally biased region" description="Low complexity" evidence="2">
    <location>
        <begin position="188"/>
        <end position="201"/>
    </location>
</feature>
<dbReference type="SUPFAM" id="SSF57863">
    <property type="entry name" value="ArfGap/RecO-like zinc finger"/>
    <property type="match status" value="1"/>
</dbReference>
<evidence type="ECO:0000313" key="4">
    <source>
        <dbReference type="EMBL" id="CAI2363483.1"/>
    </source>
</evidence>
<feature type="compositionally biased region" description="Polar residues" evidence="2">
    <location>
        <begin position="248"/>
        <end position="262"/>
    </location>
</feature>
<dbReference type="GO" id="GO:0005096">
    <property type="term" value="F:GTPase activator activity"/>
    <property type="evidence" value="ECO:0007669"/>
    <property type="project" value="InterPro"/>
</dbReference>
<feature type="region of interest" description="Disordered" evidence="2">
    <location>
        <begin position="436"/>
        <end position="572"/>
    </location>
</feature>
<dbReference type="CDD" id="cd08838">
    <property type="entry name" value="ArfGap_AGFG"/>
    <property type="match status" value="1"/>
</dbReference>
<accession>A0AAD1U7P1</accession>
<dbReference type="PANTHER" id="PTHR46085:SF3">
    <property type="entry name" value="ARF GTPASE ACTIVATING PROTEIN"/>
    <property type="match status" value="1"/>
</dbReference>
<dbReference type="Proteomes" id="UP001295684">
    <property type="component" value="Unassembled WGS sequence"/>
</dbReference>